<dbReference type="EMBL" id="CAJVPV010053703">
    <property type="protein sequence ID" value="CAG8782280.1"/>
    <property type="molecule type" value="Genomic_DNA"/>
</dbReference>
<dbReference type="Proteomes" id="UP000789342">
    <property type="component" value="Unassembled WGS sequence"/>
</dbReference>
<evidence type="ECO:0000313" key="2">
    <source>
        <dbReference type="Proteomes" id="UP000789342"/>
    </source>
</evidence>
<evidence type="ECO:0000313" key="1">
    <source>
        <dbReference type="EMBL" id="CAG8782280.1"/>
    </source>
</evidence>
<gene>
    <name evidence="1" type="ORF">AMORRO_LOCUS17426</name>
</gene>
<keyword evidence="2" id="KW-1185">Reference proteome</keyword>
<reference evidence="1" key="1">
    <citation type="submission" date="2021-06" db="EMBL/GenBank/DDBJ databases">
        <authorList>
            <person name="Kallberg Y."/>
            <person name="Tangrot J."/>
            <person name="Rosling A."/>
        </authorList>
    </citation>
    <scope>NUCLEOTIDE SEQUENCE</scope>
    <source>
        <strain evidence="1">CL551</strain>
    </source>
</reference>
<proteinExistence type="predicted"/>
<comment type="caution">
    <text evidence="1">The sequence shown here is derived from an EMBL/GenBank/DDBJ whole genome shotgun (WGS) entry which is preliminary data.</text>
</comment>
<accession>A0A9N9P2L0</accession>
<protein>
    <submittedName>
        <fullName evidence="1">12710_t:CDS:1</fullName>
    </submittedName>
</protein>
<sequence>EGGIRGRQRRDQTTLLALTTMKMVITKRKKYNYLCAMTRKFRPILNDERTTNVEENKRARGLFIANTE</sequence>
<feature type="non-terminal residue" evidence="1">
    <location>
        <position position="1"/>
    </location>
</feature>
<name>A0A9N9P2L0_9GLOM</name>
<organism evidence="1 2">
    <name type="scientific">Acaulospora morrowiae</name>
    <dbReference type="NCBI Taxonomy" id="94023"/>
    <lineage>
        <taxon>Eukaryota</taxon>
        <taxon>Fungi</taxon>
        <taxon>Fungi incertae sedis</taxon>
        <taxon>Mucoromycota</taxon>
        <taxon>Glomeromycotina</taxon>
        <taxon>Glomeromycetes</taxon>
        <taxon>Diversisporales</taxon>
        <taxon>Acaulosporaceae</taxon>
        <taxon>Acaulospora</taxon>
    </lineage>
</organism>
<feature type="non-terminal residue" evidence="1">
    <location>
        <position position="68"/>
    </location>
</feature>
<dbReference type="AlphaFoldDB" id="A0A9N9P2L0"/>